<keyword evidence="2" id="KW-1185">Reference proteome</keyword>
<evidence type="ECO:0000313" key="1">
    <source>
        <dbReference type="EMBL" id="KAE8349657.1"/>
    </source>
</evidence>
<protein>
    <submittedName>
        <fullName evidence="1">Uncharacterized protein</fullName>
    </submittedName>
</protein>
<reference evidence="2" key="1">
    <citation type="submission" date="2019-04" db="EMBL/GenBank/DDBJ databases">
        <title>Friends and foes A comparative genomics studyof 23 Aspergillus species from section Flavi.</title>
        <authorList>
            <consortium name="DOE Joint Genome Institute"/>
            <person name="Kjaerbolling I."/>
            <person name="Vesth T."/>
            <person name="Frisvad J.C."/>
            <person name="Nybo J.L."/>
            <person name="Theobald S."/>
            <person name="Kildgaard S."/>
            <person name="Isbrandt T."/>
            <person name="Kuo A."/>
            <person name="Sato A."/>
            <person name="Lyhne E.K."/>
            <person name="Kogle M.E."/>
            <person name="Wiebenga A."/>
            <person name="Kun R.S."/>
            <person name="Lubbers R.J."/>
            <person name="Makela M.R."/>
            <person name="Barry K."/>
            <person name="Chovatia M."/>
            <person name="Clum A."/>
            <person name="Daum C."/>
            <person name="Haridas S."/>
            <person name="He G."/>
            <person name="LaButti K."/>
            <person name="Lipzen A."/>
            <person name="Mondo S."/>
            <person name="Riley R."/>
            <person name="Salamov A."/>
            <person name="Simmons B.A."/>
            <person name="Magnuson J.K."/>
            <person name="Henrissat B."/>
            <person name="Mortensen U.H."/>
            <person name="Larsen T.O."/>
            <person name="Devries R.P."/>
            <person name="Grigoriev I.V."/>
            <person name="Machida M."/>
            <person name="Baker S.E."/>
            <person name="Andersen M.R."/>
        </authorList>
    </citation>
    <scope>NUCLEOTIDE SEQUENCE [LARGE SCALE GENOMIC DNA]</scope>
    <source>
        <strain evidence="2">CBS 553.77</strain>
    </source>
</reference>
<dbReference type="Proteomes" id="UP000327118">
    <property type="component" value="Unassembled WGS sequence"/>
</dbReference>
<organism evidence="1 2">
    <name type="scientific">Aspergillus coremiiformis</name>
    <dbReference type="NCBI Taxonomy" id="138285"/>
    <lineage>
        <taxon>Eukaryota</taxon>
        <taxon>Fungi</taxon>
        <taxon>Dikarya</taxon>
        <taxon>Ascomycota</taxon>
        <taxon>Pezizomycotina</taxon>
        <taxon>Eurotiomycetes</taxon>
        <taxon>Eurotiomycetidae</taxon>
        <taxon>Eurotiales</taxon>
        <taxon>Aspergillaceae</taxon>
        <taxon>Aspergillus</taxon>
        <taxon>Aspergillus subgen. Circumdati</taxon>
    </lineage>
</organism>
<proteinExistence type="predicted"/>
<gene>
    <name evidence="1" type="ORF">BDV28DRAFT_140796</name>
</gene>
<evidence type="ECO:0000313" key="2">
    <source>
        <dbReference type="Proteomes" id="UP000327118"/>
    </source>
</evidence>
<name>A0A5N6YW45_9EURO</name>
<accession>A0A5N6YW45</accession>
<dbReference type="AlphaFoldDB" id="A0A5N6YW45"/>
<sequence>MTSILLDRLNLWDYSVQVSDFPRRPKSCMSILSSNLLHMRNEYYTDIPLIDPDIVAEWPLWPYQHLARLSPLSYCLTTLVSPQKYGVVVSFM</sequence>
<dbReference type="EMBL" id="ML739286">
    <property type="protein sequence ID" value="KAE8349657.1"/>
    <property type="molecule type" value="Genomic_DNA"/>
</dbReference>